<protein>
    <submittedName>
        <fullName evidence="1">Uncharacterized protein</fullName>
    </submittedName>
</protein>
<dbReference type="Proteomes" id="UP000077266">
    <property type="component" value="Unassembled WGS sequence"/>
</dbReference>
<name>A0A165QYJ9_EXIGL</name>
<proteinExistence type="predicted"/>
<accession>A0A165QYJ9</accession>
<sequence>MTKFLSQLTCSRDNTINLTIRVVAAYRSIVDFVLPALAGCLNRVKTPTVITNMQYWAQVFNALSAPATRLVDLLLGFDLRLGGGSAPDDDPVLPSNIFGGVATSLHSVQLHNIRLPGGSVPAFKTVEHAFLGSDEHDNPFKLQSWLNVFPAGHSFDFQSHSFIMDPRRRT</sequence>
<evidence type="ECO:0000313" key="2">
    <source>
        <dbReference type="Proteomes" id="UP000077266"/>
    </source>
</evidence>
<organism evidence="1 2">
    <name type="scientific">Exidia glandulosa HHB12029</name>
    <dbReference type="NCBI Taxonomy" id="1314781"/>
    <lineage>
        <taxon>Eukaryota</taxon>
        <taxon>Fungi</taxon>
        <taxon>Dikarya</taxon>
        <taxon>Basidiomycota</taxon>
        <taxon>Agaricomycotina</taxon>
        <taxon>Agaricomycetes</taxon>
        <taxon>Auriculariales</taxon>
        <taxon>Exidiaceae</taxon>
        <taxon>Exidia</taxon>
    </lineage>
</organism>
<dbReference type="EMBL" id="KV425882">
    <property type="protein sequence ID" value="KZW04246.1"/>
    <property type="molecule type" value="Genomic_DNA"/>
</dbReference>
<dbReference type="AlphaFoldDB" id="A0A165QYJ9"/>
<dbReference type="InParanoid" id="A0A165QYJ9"/>
<keyword evidence="2" id="KW-1185">Reference proteome</keyword>
<evidence type="ECO:0000313" key="1">
    <source>
        <dbReference type="EMBL" id="KZW04246.1"/>
    </source>
</evidence>
<gene>
    <name evidence="1" type="ORF">EXIGLDRAFT_20740</name>
</gene>
<reference evidence="1 2" key="1">
    <citation type="journal article" date="2016" name="Mol. Biol. Evol.">
        <title>Comparative Genomics of Early-Diverging Mushroom-Forming Fungi Provides Insights into the Origins of Lignocellulose Decay Capabilities.</title>
        <authorList>
            <person name="Nagy L.G."/>
            <person name="Riley R."/>
            <person name="Tritt A."/>
            <person name="Adam C."/>
            <person name="Daum C."/>
            <person name="Floudas D."/>
            <person name="Sun H."/>
            <person name="Yadav J.S."/>
            <person name="Pangilinan J."/>
            <person name="Larsson K.H."/>
            <person name="Matsuura K."/>
            <person name="Barry K."/>
            <person name="Labutti K."/>
            <person name="Kuo R."/>
            <person name="Ohm R.A."/>
            <person name="Bhattacharya S.S."/>
            <person name="Shirouzu T."/>
            <person name="Yoshinaga Y."/>
            <person name="Martin F.M."/>
            <person name="Grigoriev I.V."/>
            <person name="Hibbett D.S."/>
        </authorList>
    </citation>
    <scope>NUCLEOTIDE SEQUENCE [LARGE SCALE GENOMIC DNA]</scope>
    <source>
        <strain evidence="1 2">HHB12029</strain>
    </source>
</reference>